<protein>
    <recommendedName>
        <fullName evidence="3">Transposase</fullName>
    </recommendedName>
</protein>
<sequence>MLRTGAPRHDVPERFGNWTTLTSRLRHWTARGMRLE</sequence>
<name>A0ABV8YDY4_9DEIO</name>
<evidence type="ECO:0000313" key="1">
    <source>
        <dbReference type="EMBL" id="MFC4456187.1"/>
    </source>
</evidence>
<reference evidence="2" key="1">
    <citation type="journal article" date="2019" name="Int. J. Syst. Evol. Microbiol.">
        <title>The Global Catalogue of Microorganisms (GCM) 10K type strain sequencing project: providing services to taxonomists for standard genome sequencing and annotation.</title>
        <authorList>
            <consortium name="The Broad Institute Genomics Platform"/>
            <consortium name="The Broad Institute Genome Sequencing Center for Infectious Disease"/>
            <person name="Wu L."/>
            <person name="Ma J."/>
        </authorList>
    </citation>
    <scope>NUCLEOTIDE SEQUENCE [LARGE SCALE GENOMIC DNA]</scope>
    <source>
        <strain evidence="2">CCUG 39970</strain>
    </source>
</reference>
<gene>
    <name evidence="1" type="ORF">ACFO0P_20615</name>
</gene>
<keyword evidence="2" id="KW-1185">Reference proteome</keyword>
<proteinExistence type="predicted"/>
<evidence type="ECO:0000313" key="2">
    <source>
        <dbReference type="Proteomes" id="UP001595939"/>
    </source>
</evidence>
<evidence type="ECO:0008006" key="3">
    <source>
        <dbReference type="Google" id="ProtNLM"/>
    </source>
</evidence>
<accession>A0ABV8YDY4</accession>
<dbReference type="RefSeq" id="WP_350241742.1">
    <property type="nucleotide sequence ID" value="NZ_JBHSEG010000016.1"/>
</dbReference>
<comment type="caution">
    <text evidence="1">The sequence shown here is derived from an EMBL/GenBank/DDBJ whole genome shotgun (WGS) entry which is preliminary data.</text>
</comment>
<dbReference type="EMBL" id="JBHSEG010000016">
    <property type="protein sequence ID" value="MFC4456187.1"/>
    <property type="molecule type" value="Genomic_DNA"/>
</dbReference>
<organism evidence="1 2">
    <name type="scientific">Deinococcus sonorensis</name>
    <dbReference type="NCBI Taxonomy" id="309891"/>
    <lineage>
        <taxon>Bacteria</taxon>
        <taxon>Thermotogati</taxon>
        <taxon>Deinococcota</taxon>
        <taxon>Deinococci</taxon>
        <taxon>Deinococcales</taxon>
        <taxon>Deinococcaceae</taxon>
        <taxon>Deinococcus</taxon>
    </lineage>
</organism>
<dbReference type="Proteomes" id="UP001595939">
    <property type="component" value="Unassembled WGS sequence"/>
</dbReference>